<dbReference type="OMA" id="KETRRIC"/>
<accession>A0A0N4XTP7</accession>
<dbReference type="STRING" id="27835.A0A0N4XTP7"/>
<gene>
    <name evidence="1" type="ORF">NBR_LOCUS6001</name>
</gene>
<dbReference type="InterPro" id="IPR036397">
    <property type="entry name" value="RNaseH_sf"/>
</dbReference>
<dbReference type="Gene3D" id="3.30.420.10">
    <property type="entry name" value="Ribonuclease H-like superfamily/Ribonuclease H"/>
    <property type="match status" value="1"/>
</dbReference>
<evidence type="ECO:0000313" key="2">
    <source>
        <dbReference type="Proteomes" id="UP000271162"/>
    </source>
</evidence>
<protein>
    <submittedName>
        <fullName evidence="3">DDE_3 domain-containing protein</fullName>
    </submittedName>
</protein>
<dbReference type="GO" id="GO:0034220">
    <property type="term" value="P:monoatomic ion transmembrane transport"/>
    <property type="evidence" value="ECO:0007669"/>
    <property type="project" value="InterPro"/>
</dbReference>
<evidence type="ECO:0000313" key="1">
    <source>
        <dbReference type="EMBL" id="VDL69590.1"/>
    </source>
</evidence>
<proteinExistence type="predicted"/>
<dbReference type="AlphaFoldDB" id="A0A0N4XTP7"/>
<name>A0A0N4XTP7_NIPBR</name>
<dbReference type="Gene3D" id="3.40.50.10580">
    <property type="entry name" value="ATPase, V1 complex, subunit F"/>
    <property type="match status" value="1"/>
</dbReference>
<keyword evidence="2" id="KW-1185">Reference proteome</keyword>
<dbReference type="Proteomes" id="UP000271162">
    <property type="component" value="Unassembled WGS sequence"/>
</dbReference>
<dbReference type="WBParaSite" id="NBR_0000600001-mRNA-1">
    <property type="protein sequence ID" value="NBR_0000600001-mRNA-1"/>
    <property type="gene ID" value="NBR_0000600001"/>
</dbReference>
<reference evidence="1 2" key="2">
    <citation type="submission" date="2018-11" db="EMBL/GenBank/DDBJ databases">
        <authorList>
            <consortium name="Pathogen Informatics"/>
        </authorList>
    </citation>
    <scope>NUCLEOTIDE SEQUENCE [LARGE SCALE GENOMIC DNA]</scope>
</reference>
<evidence type="ECO:0000313" key="3">
    <source>
        <dbReference type="WBParaSite" id="NBR_0000600001-mRNA-1"/>
    </source>
</evidence>
<dbReference type="PANTHER" id="PTHR46068:SF1">
    <property type="entry name" value="TRANSPOSASE IS30-LIKE HTH DOMAIN-CONTAINING PROTEIN"/>
    <property type="match status" value="1"/>
</dbReference>
<organism evidence="3">
    <name type="scientific">Nippostrongylus brasiliensis</name>
    <name type="common">Rat hookworm</name>
    <dbReference type="NCBI Taxonomy" id="27835"/>
    <lineage>
        <taxon>Eukaryota</taxon>
        <taxon>Metazoa</taxon>
        <taxon>Ecdysozoa</taxon>
        <taxon>Nematoda</taxon>
        <taxon>Chromadorea</taxon>
        <taxon>Rhabditida</taxon>
        <taxon>Rhabditina</taxon>
        <taxon>Rhabditomorpha</taxon>
        <taxon>Strongyloidea</taxon>
        <taxon>Heligmosomidae</taxon>
        <taxon>Nippostrongylus</taxon>
    </lineage>
</organism>
<dbReference type="PANTHER" id="PTHR46068">
    <property type="entry name" value="PROTEIN CBG27172"/>
    <property type="match status" value="1"/>
</dbReference>
<dbReference type="GO" id="GO:0003676">
    <property type="term" value="F:nucleic acid binding"/>
    <property type="evidence" value="ECO:0007669"/>
    <property type="project" value="InterPro"/>
</dbReference>
<reference evidence="3" key="1">
    <citation type="submission" date="2017-02" db="UniProtKB">
        <authorList>
            <consortium name="WormBaseParasite"/>
        </authorList>
    </citation>
    <scope>IDENTIFICATION</scope>
</reference>
<dbReference type="InterPro" id="IPR036906">
    <property type="entry name" value="ATPase_V1_fsu_sf"/>
</dbReference>
<sequence length="405" mass="46005">MSNLVLVSHLIWDHKLCFNDNGCRSSEETRDYRNTSCRPLHEEHCKFAESECPNSPEDRGSFPRNGIGCGSSKKWSTGTLTTPRNVEVIRKRIHRNPRMSLRKTANELGISRSSVRNIVVEKLRLRSYKLQKCHALSEACKRKRIECWRNLLRRATYGRHLSFVFSDEKIFTIEESFNRQNDRILATNLREVAELGGLVMRQAHPAKLMGCAFITSDGKAPLFFVDSGARINTEVNLEDILKKHLLPWLTSHFGEEPYVFQQEGAPAHKAKLVQGWCRSNLMDFVAAKDWPPNSPDLNPLDYSIWAVLEKKVCSTRHSSLDSLKAALVKAWDELDNDYLRRTVDAIPKRLRSCIRQKGGRIEQFKFHCNLNMAAAAKGKILAVIGDEDTVVGFLLGGVGELNKVS</sequence>
<dbReference type="EMBL" id="UYSL01019770">
    <property type="protein sequence ID" value="VDL69590.1"/>
    <property type="molecule type" value="Genomic_DNA"/>
</dbReference>